<reference evidence="15 16" key="1">
    <citation type="submission" date="2018-05" db="EMBL/GenBank/DDBJ databases">
        <title>Kurthia sibirica genome sequence.</title>
        <authorList>
            <person name="Maclea K.S."/>
            <person name="Goen A.E."/>
        </authorList>
    </citation>
    <scope>NUCLEOTIDE SEQUENCE [LARGE SCALE GENOMIC DNA]</scope>
    <source>
        <strain evidence="15 16">ATCC 49154</strain>
    </source>
</reference>
<dbReference type="UniPathway" id="UPA00031">
    <property type="reaction ID" value="UER00009"/>
</dbReference>
<dbReference type="NCBIfam" id="TIGR00007">
    <property type="entry name" value="1-(5-phosphoribosyl)-5-[(5-phosphoribosylamino)methylideneamino]imidazole-4-carboxamide isomerase"/>
    <property type="match status" value="1"/>
</dbReference>
<dbReference type="SUPFAM" id="SSF51366">
    <property type="entry name" value="Ribulose-phoshate binding barrel"/>
    <property type="match status" value="1"/>
</dbReference>
<evidence type="ECO:0000256" key="5">
    <source>
        <dbReference type="ARBA" id="ARBA00012550"/>
    </source>
</evidence>
<name>A0A2U3AJC8_9BACL</name>
<dbReference type="GO" id="GO:0003949">
    <property type="term" value="F:1-(5-phosphoribosyl)-5-[(5-phosphoribosylamino)methylideneamino]imidazole-4-carboxamide isomerase activity"/>
    <property type="evidence" value="ECO:0007669"/>
    <property type="project" value="UniProtKB-UniRule"/>
</dbReference>
<evidence type="ECO:0000256" key="11">
    <source>
        <dbReference type="ARBA" id="ARBA00030547"/>
    </source>
</evidence>
<dbReference type="InterPro" id="IPR011060">
    <property type="entry name" value="RibuloseP-bd_barrel"/>
</dbReference>
<dbReference type="CDD" id="cd04732">
    <property type="entry name" value="HisA"/>
    <property type="match status" value="1"/>
</dbReference>
<keyword evidence="9 12" id="KW-0368">Histidine biosynthesis</keyword>
<evidence type="ECO:0000256" key="6">
    <source>
        <dbReference type="ARBA" id="ARBA00018464"/>
    </source>
</evidence>
<evidence type="ECO:0000256" key="14">
    <source>
        <dbReference type="RuleBase" id="RU003658"/>
    </source>
</evidence>
<keyword evidence="16" id="KW-1185">Reference proteome</keyword>
<keyword evidence="8 12" id="KW-0028">Amino-acid biosynthesis</keyword>
<dbReference type="AlphaFoldDB" id="A0A2U3AJC8"/>
<comment type="pathway">
    <text evidence="3 12 14">Amino-acid biosynthesis; L-histidine biosynthesis; L-histidine from 5-phospho-alpha-D-ribose 1-diphosphate: step 4/9.</text>
</comment>
<evidence type="ECO:0000256" key="13">
    <source>
        <dbReference type="RuleBase" id="RU003657"/>
    </source>
</evidence>
<feature type="active site" description="Proton donor" evidence="12">
    <location>
        <position position="133"/>
    </location>
</feature>
<evidence type="ECO:0000256" key="7">
    <source>
        <dbReference type="ARBA" id="ARBA00022490"/>
    </source>
</evidence>
<proteinExistence type="inferred from homology"/>
<dbReference type="InterPro" id="IPR013785">
    <property type="entry name" value="Aldolase_TIM"/>
</dbReference>
<evidence type="ECO:0000256" key="10">
    <source>
        <dbReference type="ARBA" id="ARBA00023235"/>
    </source>
</evidence>
<keyword evidence="7 12" id="KW-0963">Cytoplasm</keyword>
<dbReference type="EMBL" id="QFVR01000018">
    <property type="protein sequence ID" value="PWI24620.1"/>
    <property type="molecule type" value="Genomic_DNA"/>
</dbReference>
<dbReference type="HAMAP" id="MF_01014">
    <property type="entry name" value="HisA"/>
    <property type="match status" value="1"/>
</dbReference>
<evidence type="ECO:0000256" key="4">
    <source>
        <dbReference type="ARBA" id="ARBA00009667"/>
    </source>
</evidence>
<dbReference type="FunFam" id="3.20.20.70:FF:000009">
    <property type="entry name" value="1-(5-phosphoribosyl)-5-[(5-phosphoribosylamino)methylideneamino] imidazole-4-carboxamide isomerase"/>
    <property type="match status" value="1"/>
</dbReference>
<evidence type="ECO:0000256" key="9">
    <source>
        <dbReference type="ARBA" id="ARBA00023102"/>
    </source>
</evidence>
<comment type="catalytic activity">
    <reaction evidence="1 12 14">
        <text>1-(5-phospho-beta-D-ribosyl)-5-[(5-phospho-beta-D-ribosylamino)methylideneamino]imidazole-4-carboxamide = 5-[(5-phospho-1-deoxy-D-ribulos-1-ylimino)methylamino]-1-(5-phospho-beta-D-ribosyl)imidazole-4-carboxamide</text>
        <dbReference type="Rhea" id="RHEA:15469"/>
        <dbReference type="ChEBI" id="CHEBI:58435"/>
        <dbReference type="ChEBI" id="CHEBI:58525"/>
        <dbReference type="EC" id="5.3.1.16"/>
    </reaction>
</comment>
<organism evidence="15 16">
    <name type="scientific">Kurthia sibirica</name>
    <dbReference type="NCBI Taxonomy" id="202750"/>
    <lineage>
        <taxon>Bacteria</taxon>
        <taxon>Bacillati</taxon>
        <taxon>Bacillota</taxon>
        <taxon>Bacilli</taxon>
        <taxon>Bacillales</taxon>
        <taxon>Caryophanaceae</taxon>
        <taxon>Kurthia</taxon>
    </lineage>
</organism>
<dbReference type="GO" id="GO:0000105">
    <property type="term" value="P:L-histidine biosynthetic process"/>
    <property type="evidence" value="ECO:0007669"/>
    <property type="project" value="UniProtKB-UniRule"/>
</dbReference>
<evidence type="ECO:0000256" key="1">
    <source>
        <dbReference type="ARBA" id="ARBA00000901"/>
    </source>
</evidence>
<dbReference type="InterPro" id="IPR006063">
    <property type="entry name" value="HisA_bact_arch"/>
</dbReference>
<comment type="subcellular location">
    <subcellularLocation>
        <location evidence="2 12 14">Cytoplasm</location>
    </subcellularLocation>
</comment>
<dbReference type="PANTHER" id="PTHR43090:SF2">
    <property type="entry name" value="1-(5-PHOSPHORIBOSYL)-5-[(5-PHOSPHORIBOSYLAMINO)METHYLIDENEAMINO] IMIDAZOLE-4-CARBOXAMIDE ISOMERASE"/>
    <property type="match status" value="1"/>
</dbReference>
<dbReference type="GO" id="GO:0005737">
    <property type="term" value="C:cytoplasm"/>
    <property type="evidence" value="ECO:0007669"/>
    <property type="project" value="UniProtKB-SubCell"/>
</dbReference>
<dbReference type="Pfam" id="PF00977">
    <property type="entry name" value="His_biosynth"/>
    <property type="match status" value="1"/>
</dbReference>
<evidence type="ECO:0000256" key="8">
    <source>
        <dbReference type="ARBA" id="ARBA00022605"/>
    </source>
</evidence>
<dbReference type="InterPro" id="IPR044524">
    <property type="entry name" value="Isoase_HisA-like"/>
</dbReference>
<dbReference type="RefSeq" id="WP_109306725.1">
    <property type="nucleotide sequence ID" value="NZ_BJUF01000009.1"/>
</dbReference>
<comment type="caution">
    <text evidence="15">The sequence shown here is derived from an EMBL/GenBank/DDBJ whole genome shotgun (WGS) entry which is preliminary data.</text>
</comment>
<evidence type="ECO:0000313" key="16">
    <source>
        <dbReference type="Proteomes" id="UP000245938"/>
    </source>
</evidence>
<dbReference type="InterPro" id="IPR023016">
    <property type="entry name" value="HisA/PriA"/>
</dbReference>
<keyword evidence="10 12" id="KW-0413">Isomerase</keyword>
<evidence type="ECO:0000313" key="15">
    <source>
        <dbReference type="EMBL" id="PWI24620.1"/>
    </source>
</evidence>
<dbReference type="Gene3D" id="3.20.20.70">
    <property type="entry name" value="Aldolase class I"/>
    <property type="match status" value="1"/>
</dbReference>
<protein>
    <recommendedName>
        <fullName evidence="6 12">1-(5-phosphoribosyl)-5-[(5-phosphoribosylamino)methylideneamino] imidazole-4-carboxamide isomerase</fullName>
        <ecNumber evidence="5 12">5.3.1.16</ecNumber>
    </recommendedName>
    <alternativeName>
        <fullName evidence="11 12">Phosphoribosylformimino-5-aminoimidazole carboxamide ribotide isomerase</fullName>
    </alternativeName>
</protein>
<feature type="active site" description="Proton acceptor" evidence="12">
    <location>
        <position position="11"/>
    </location>
</feature>
<accession>A0A2U3AJC8</accession>
<dbReference type="EC" id="5.3.1.16" evidence="5 12"/>
<sequence>MTTIDIYPAIDMRGGKCVRLYKGDYAQETIYGDSPFDMAKSFAQAGAKFVHMVDLDGAKDGERVHAADVIRVAQQLDIHVQIGGGIRSEEDVRFYLENGVDRVIIGSLAIREPQLVVRFIEKFGAERIVIGIDAKDGMVATHGWLETSNQSAVEVGRYFIEQGAKHIIFTDIATDGTLQGPNITANEQLANNTGAQVIVSGGMSSLADIQAVKRAAENTSIRGVIIGKALYTGQFTLTQALEEAK</sequence>
<dbReference type="GO" id="GO:0000162">
    <property type="term" value="P:L-tryptophan biosynthetic process"/>
    <property type="evidence" value="ECO:0007669"/>
    <property type="project" value="TreeGrafter"/>
</dbReference>
<evidence type="ECO:0000256" key="12">
    <source>
        <dbReference type="HAMAP-Rule" id="MF_01014"/>
    </source>
</evidence>
<evidence type="ECO:0000256" key="2">
    <source>
        <dbReference type="ARBA" id="ARBA00004496"/>
    </source>
</evidence>
<dbReference type="Proteomes" id="UP000245938">
    <property type="component" value="Unassembled WGS sequence"/>
</dbReference>
<dbReference type="InterPro" id="IPR006062">
    <property type="entry name" value="His_biosynth"/>
</dbReference>
<dbReference type="OrthoDB" id="9807749at2"/>
<evidence type="ECO:0000256" key="3">
    <source>
        <dbReference type="ARBA" id="ARBA00005133"/>
    </source>
</evidence>
<dbReference type="PANTHER" id="PTHR43090">
    <property type="entry name" value="1-(5-PHOSPHORIBOSYL)-5-[(5-PHOSPHORIBOSYLAMINO)METHYLIDENEAMINO] IMIDAZOLE-4-CARBOXAMIDE ISOMERASE"/>
    <property type="match status" value="1"/>
</dbReference>
<comment type="similarity">
    <text evidence="4 12 13">Belongs to the HisA/HisF family.</text>
</comment>
<gene>
    <name evidence="12 15" type="primary">hisA</name>
    <name evidence="15" type="ORF">DEX24_12380</name>
</gene>